<dbReference type="Proteomes" id="UP001183586">
    <property type="component" value="Unassembled WGS sequence"/>
</dbReference>
<dbReference type="Gene3D" id="1.10.1200.10">
    <property type="entry name" value="ACP-like"/>
    <property type="match status" value="1"/>
</dbReference>
<accession>A0ABU2P6G4</accession>
<gene>
    <name evidence="9" type="ORF">RM641_02930</name>
</gene>
<dbReference type="Pfam" id="PF02801">
    <property type="entry name" value="Ketoacyl-synt_C"/>
    <property type="match status" value="1"/>
</dbReference>
<dbReference type="InterPro" id="IPR020841">
    <property type="entry name" value="PKS_Beta-ketoAc_synthase_dom"/>
</dbReference>
<dbReference type="InterPro" id="IPR016036">
    <property type="entry name" value="Malonyl_transacylase_ACP-bd"/>
</dbReference>
<dbReference type="Gene3D" id="3.40.47.10">
    <property type="match status" value="1"/>
</dbReference>
<dbReference type="InterPro" id="IPR016035">
    <property type="entry name" value="Acyl_Trfase/lysoPLipase"/>
</dbReference>
<dbReference type="InterPro" id="IPR036736">
    <property type="entry name" value="ACP-like_sf"/>
</dbReference>
<feature type="compositionally biased region" description="Pro residues" evidence="6">
    <location>
        <begin position="1029"/>
        <end position="1039"/>
    </location>
</feature>
<evidence type="ECO:0000256" key="2">
    <source>
        <dbReference type="ARBA" id="ARBA00022553"/>
    </source>
</evidence>
<dbReference type="PROSITE" id="PS50075">
    <property type="entry name" value="CARRIER"/>
    <property type="match status" value="1"/>
</dbReference>
<dbReference type="Pfam" id="PF00550">
    <property type="entry name" value="PP-binding"/>
    <property type="match status" value="1"/>
</dbReference>
<dbReference type="SUPFAM" id="SSF47336">
    <property type="entry name" value="ACP-like"/>
    <property type="match status" value="1"/>
</dbReference>
<feature type="domain" description="Ketosynthase family 3 (KS3)" evidence="8">
    <location>
        <begin position="7"/>
        <end position="439"/>
    </location>
</feature>
<dbReference type="SUPFAM" id="SSF53901">
    <property type="entry name" value="Thiolase-like"/>
    <property type="match status" value="1"/>
</dbReference>
<keyword evidence="3" id="KW-0808">Transferase</keyword>
<sequence length="1127" mass="118054">MTTTPPDPRMAVIGMAFRLPGADTPEDLWRIVRDGTDCITRFTDEELAAAGVPAEEYGAEDFVGASGILDDLAGFDARHFAMSPHEARITDPQHRLFLECAQHALEDAGYPQERDGTRIGVYASTGYHLYTLQNYLLNNVLPSRPPSDWVTGMQTIVGNYADFTATRVAYRLGLTGPAVNIQTGCSSSLVGVQAAAQALLMDDCDIALVGAAAVHVPQVLGYRYVKGSILSRSGRLRAFDAGADGTVGGTGVLAVVLKRLTRAVADGDTVHGVVLGWGIANDGAGKTAYAAPSADGQRTAVRQALRRAGVGADTIGYLETHGTGTLKGDPIEFDGAAGAYREDTDRTGYCALGSVKANIGHLDAASGLAGLVKALLVLRHGVIPPMANFTRPNPRLDLDGSPFYIPGTARPWPAGDVPRRAGLTSLGVGGTNVHLILEQAPEPAPRTVAVPPPDVLLVSGSTPQALADNARAFRDRLRRPPAPHPADLVTTAAVGRAHGRHRLAARGTTPHGLADALDAWLAGTAPANVTSGTAPAEGTLRVAFQFTGQGSQYPGMAAALYARFPAVREVLDACERHHRDLTGDSLLAALTDESSPGGAGEDPAGETDLAQPALFALQCALVRLWHDTGVAPYAVTGHSVGEYAALYAAGALSAADGLRLTTARGRLMRQRCAPGAMVAAPLDRAAALALAAEVPGLESAVSNGDRAQVLAGPVAAVERACAMLEERGTPGRRLPVTRAFHTALMEPVLEEFRKVLDDVEFRPVRIPLVSALDGTTRPPGWVPDPDHLLRHTREPVSYDLALRALGAERPGLLLEIGPHTTLSGLARRALPDVPAVPSLRRGSALGTLWGAAAALHCAGADLGWETLLAGSGGRRVPLPGYRFQHQDHWTGPRPTVLGTTAARTARAVRRGADVVQQEAAVARVLHSIVEATARHLGGDPSAIDSDANFFDLGADSLQMISVLRELEQQHRVKVTMRQLFEETGTPRRLAQFIAARMPETGETTPAGAVGERPVSEPAAAASDAVPHSGPAPEPAPPAAPAAAAYTPPAAPTTPPAAEQVVPVAPVAPEYATRQELEDLAHKIQEMSRIQLQMMSQLSQLLALQTAAATDRLSGVQGANGHNGTVAK</sequence>
<keyword evidence="1" id="KW-0596">Phosphopantetheine</keyword>
<evidence type="ECO:0000313" key="9">
    <source>
        <dbReference type="EMBL" id="MDT0386370.1"/>
    </source>
</evidence>
<evidence type="ECO:0000259" key="7">
    <source>
        <dbReference type="PROSITE" id="PS50075"/>
    </source>
</evidence>
<dbReference type="PROSITE" id="PS52004">
    <property type="entry name" value="KS3_2"/>
    <property type="match status" value="1"/>
</dbReference>
<evidence type="ECO:0000256" key="6">
    <source>
        <dbReference type="SAM" id="MobiDB-lite"/>
    </source>
</evidence>
<evidence type="ECO:0000256" key="1">
    <source>
        <dbReference type="ARBA" id="ARBA00022450"/>
    </source>
</evidence>
<dbReference type="EMBL" id="JAVREU010000001">
    <property type="protein sequence ID" value="MDT0386370.1"/>
    <property type="molecule type" value="Genomic_DNA"/>
</dbReference>
<evidence type="ECO:0000256" key="5">
    <source>
        <dbReference type="ARBA" id="ARBA00023315"/>
    </source>
</evidence>
<evidence type="ECO:0000256" key="4">
    <source>
        <dbReference type="ARBA" id="ARBA00023194"/>
    </source>
</evidence>
<dbReference type="Pfam" id="PF16197">
    <property type="entry name" value="KAsynt_C_assoc"/>
    <property type="match status" value="1"/>
</dbReference>
<organism evidence="9 10">
    <name type="scientific">Streptomyces dubilierae</name>
    <dbReference type="NCBI Taxonomy" id="3075533"/>
    <lineage>
        <taxon>Bacteria</taxon>
        <taxon>Bacillati</taxon>
        <taxon>Actinomycetota</taxon>
        <taxon>Actinomycetes</taxon>
        <taxon>Kitasatosporales</taxon>
        <taxon>Streptomycetaceae</taxon>
        <taxon>Streptomyces</taxon>
    </lineage>
</organism>
<dbReference type="SMART" id="SM00823">
    <property type="entry name" value="PKS_PP"/>
    <property type="match status" value="1"/>
</dbReference>
<dbReference type="InterPro" id="IPR014043">
    <property type="entry name" value="Acyl_transferase_dom"/>
</dbReference>
<dbReference type="InterPro" id="IPR014031">
    <property type="entry name" value="Ketoacyl_synth_C"/>
</dbReference>
<comment type="caution">
    <text evidence="9">The sequence shown here is derived from an EMBL/GenBank/DDBJ whole genome shotgun (WGS) entry which is preliminary data.</text>
</comment>
<reference evidence="10" key="1">
    <citation type="submission" date="2023-07" db="EMBL/GenBank/DDBJ databases">
        <title>30 novel species of actinomycetes from the DSMZ collection.</title>
        <authorList>
            <person name="Nouioui I."/>
        </authorList>
    </citation>
    <scope>NUCLEOTIDE SEQUENCE [LARGE SCALE GENOMIC DNA]</scope>
    <source>
        <strain evidence="10">DSM 41921</strain>
    </source>
</reference>
<dbReference type="InterPro" id="IPR016039">
    <property type="entry name" value="Thiolase-like"/>
</dbReference>
<dbReference type="InterPro" id="IPR032821">
    <property type="entry name" value="PKS_assoc"/>
</dbReference>
<dbReference type="PROSITE" id="PS00606">
    <property type="entry name" value="KS3_1"/>
    <property type="match status" value="1"/>
</dbReference>
<dbReference type="RefSeq" id="WP_311678682.1">
    <property type="nucleotide sequence ID" value="NZ_JAVREU010000001.1"/>
</dbReference>
<dbReference type="SUPFAM" id="SSF55048">
    <property type="entry name" value="Probable ACP-binding domain of malonyl-CoA ACP transacylase"/>
    <property type="match status" value="1"/>
</dbReference>
<dbReference type="InterPro" id="IPR014030">
    <property type="entry name" value="Ketoacyl_synth_N"/>
</dbReference>
<proteinExistence type="predicted"/>
<dbReference type="SMART" id="SM00825">
    <property type="entry name" value="PKS_KS"/>
    <property type="match status" value="1"/>
</dbReference>
<dbReference type="PANTHER" id="PTHR43775:SF37">
    <property type="entry name" value="SI:DKEY-61P9.11"/>
    <property type="match status" value="1"/>
</dbReference>
<protein>
    <submittedName>
        <fullName evidence="9">Beta-ketoacyl synthase N-terminal-like domain-containing protein</fullName>
    </submittedName>
</protein>
<dbReference type="Gene3D" id="3.30.70.3290">
    <property type="match status" value="1"/>
</dbReference>
<feature type="domain" description="Carrier" evidence="7">
    <location>
        <begin position="919"/>
        <end position="997"/>
    </location>
</feature>
<dbReference type="InterPro" id="IPR020806">
    <property type="entry name" value="PKS_PP-bd"/>
</dbReference>
<dbReference type="CDD" id="cd00833">
    <property type="entry name" value="PKS"/>
    <property type="match status" value="1"/>
</dbReference>
<keyword evidence="2" id="KW-0597">Phosphoprotein</keyword>
<evidence type="ECO:0000313" key="10">
    <source>
        <dbReference type="Proteomes" id="UP001183586"/>
    </source>
</evidence>
<feature type="region of interest" description="Disordered" evidence="6">
    <location>
        <begin position="998"/>
        <end position="1057"/>
    </location>
</feature>
<keyword evidence="5" id="KW-0012">Acyltransferase</keyword>
<dbReference type="SUPFAM" id="SSF52151">
    <property type="entry name" value="FabD/lysophospholipase-like"/>
    <property type="match status" value="1"/>
</dbReference>
<keyword evidence="4" id="KW-0045">Antibiotic biosynthesis</keyword>
<dbReference type="PANTHER" id="PTHR43775">
    <property type="entry name" value="FATTY ACID SYNTHASE"/>
    <property type="match status" value="1"/>
</dbReference>
<evidence type="ECO:0000256" key="3">
    <source>
        <dbReference type="ARBA" id="ARBA00022679"/>
    </source>
</evidence>
<keyword evidence="10" id="KW-1185">Reference proteome</keyword>
<evidence type="ECO:0000259" key="8">
    <source>
        <dbReference type="PROSITE" id="PS52004"/>
    </source>
</evidence>
<dbReference type="SMART" id="SM00827">
    <property type="entry name" value="PKS_AT"/>
    <property type="match status" value="1"/>
</dbReference>
<dbReference type="Pfam" id="PF00109">
    <property type="entry name" value="ketoacyl-synt"/>
    <property type="match status" value="1"/>
</dbReference>
<dbReference type="Gene3D" id="3.40.366.10">
    <property type="entry name" value="Malonyl-Coenzyme A Acyl Carrier Protein, domain 2"/>
    <property type="match status" value="1"/>
</dbReference>
<dbReference type="InterPro" id="IPR018201">
    <property type="entry name" value="Ketoacyl_synth_AS"/>
</dbReference>
<dbReference type="InterPro" id="IPR050091">
    <property type="entry name" value="PKS_NRPS_Biosynth_Enz"/>
</dbReference>
<dbReference type="InterPro" id="IPR001227">
    <property type="entry name" value="Ac_transferase_dom_sf"/>
</dbReference>
<dbReference type="InterPro" id="IPR009081">
    <property type="entry name" value="PP-bd_ACP"/>
</dbReference>
<name>A0ABU2P6G4_9ACTN</name>
<dbReference type="Pfam" id="PF00698">
    <property type="entry name" value="Acyl_transf_1"/>
    <property type="match status" value="1"/>
</dbReference>